<reference evidence="1" key="1">
    <citation type="journal article" date="2023" name="G3 (Bethesda)">
        <title>Whole genome assemblies of Zophobas morio and Tenebrio molitor.</title>
        <authorList>
            <person name="Kaur S."/>
            <person name="Stinson S.A."/>
            <person name="diCenzo G.C."/>
        </authorList>
    </citation>
    <scope>NUCLEOTIDE SEQUENCE</scope>
    <source>
        <strain evidence="1">QUZm001</strain>
    </source>
</reference>
<evidence type="ECO:0000313" key="2">
    <source>
        <dbReference type="Proteomes" id="UP001168821"/>
    </source>
</evidence>
<keyword evidence="2" id="KW-1185">Reference proteome</keyword>
<dbReference type="EMBL" id="JALNTZ010000005">
    <property type="protein sequence ID" value="KAJ3651640.1"/>
    <property type="molecule type" value="Genomic_DNA"/>
</dbReference>
<sequence length="101" mass="11417">MNCLLSGNTSPIRSLFTRTVSLASKRSLACPLERISFAARSADQCFVFTRLDSELSRADFQAISRKWTLTFTFKRRSQCRPIWPNQIQSQIGGAQSNPICE</sequence>
<comment type="caution">
    <text evidence="1">The sequence shown here is derived from an EMBL/GenBank/DDBJ whole genome shotgun (WGS) entry which is preliminary data.</text>
</comment>
<evidence type="ECO:0000313" key="1">
    <source>
        <dbReference type="EMBL" id="KAJ3651640.1"/>
    </source>
</evidence>
<protein>
    <submittedName>
        <fullName evidence="1">Uncharacterized protein</fullName>
    </submittedName>
</protein>
<name>A0AA38I9V3_9CUCU</name>
<organism evidence="1 2">
    <name type="scientific">Zophobas morio</name>
    <dbReference type="NCBI Taxonomy" id="2755281"/>
    <lineage>
        <taxon>Eukaryota</taxon>
        <taxon>Metazoa</taxon>
        <taxon>Ecdysozoa</taxon>
        <taxon>Arthropoda</taxon>
        <taxon>Hexapoda</taxon>
        <taxon>Insecta</taxon>
        <taxon>Pterygota</taxon>
        <taxon>Neoptera</taxon>
        <taxon>Endopterygota</taxon>
        <taxon>Coleoptera</taxon>
        <taxon>Polyphaga</taxon>
        <taxon>Cucujiformia</taxon>
        <taxon>Tenebrionidae</taxon>
        <taxon>Zophobas</taxon>
    </lineage>
</organism>
<gene>
    <name evidence="1" type="ORF">Zmor_017666</name>
</gene>
<dbReference type="Proteomes" id="UP001168821">
    <property type="component" value="Unassembled WGS sequence"/>
</dbReference>
<dbReference type="AlphaFoldDB" id="A0AA38I9V3"/>
<accession>A0AA38I9V3</accession>
<proteinExistence type="predicted"/>